<dbReference type="SUPFAM" id="SSF103378">
    <property type="entry name" value="2-methylcitrate dehydratase PrpD"/>
    <property type="match status" value="1"/>
</dbReference>
<feature type="domain" description="MmgE/PrpD C-terminal" evidence="3">
    <location>
        <begin position="266"/>
        <end position="416"/>
    </location>
</feature>
<dbReference type="AlphaFoldDB" id="A0A6N8ITF7"/>
<dbReference type="Proteomes" id="UP000469385">
    <property type="component" value="Unassembled WGS sequence"/>
</dbReference>
<dbReference type="PANTHER" id="PTHR16943:SF8">
    <property type="entry name" value="2-METHYLCITRATE DEHYDRATASE"/>
    <property type="match status" value="1"/>
</dbReference>
<feature type="domain" description="MmgE/PrpD N-terminal" evidence="2">
    <location>
        <begin position="15"/>
        <end position="239"/>
    </location>
</feature>
<evidence type="ECO:0000259" key="3">
    <source>
        <dbReference type="Pfam" id="PF19305"/>
    </source>
</evidence>
<dbReference type="Pfam" id="PF19305">
    <property type="entry name" value="MmgE_PrpD_C"/>
    <property type="match status" value="1"/>
</dbReference>
<organism evidence="4 5">
    <name type="scientific">Ramlibacter pinisoli</name>
    <dbReference type="NCBI Taxonomy" id="2682844"/>
    <lineage>
        <taxon>Bacteria</taxon>
        <taxon>Pseudomonadati</taxon>
        <taxon>Pseudomonadota</taxon>
        <taxon>Betaproteobacteria</taxon>
        <taxon>Burkholderiales</taxon>
        <taxon>Comamonadaceae</taxon>
        <taxon>Ramlibacter</taxon>
    </lineage>
</organism>
<sequence>MKHEVELGRGTAHLLADRIAKLELASLSLSTLHAARRCVVDVLGCAAAGRRESGVTSAATWARATYPAGLSTVWFLRERLSPVGAAFINASAASILDLDDGHRVAAGHPGAAIVPAVLAAGEASGAGMQDMLLAIAAGYEAGVACAQLRSPAAQSTVATGRWSTIGVAAALAKLMGLDTERMRHALTLAESHAPNLLAADYSGFQGGHVKEGIPWSVVSGFAAAELAAQGFRGYDQALSNPTMYRAPQPSDETGAPLIESTYYKRFACCRWMHSAIDAALDLKSRLPVNVPVQSIAIDTFARAATLPNQAEPRDLIAAQFSVPFAVAAAWLRGAEALLPMDESLLADAEVTEFARRIHVNVAPALDAMYPLKVPARVTVQTPQAQVQAEVISPVGDYDNPLADTALLDKAVHLAGHAGVSLPRVALAGILSGEATARQLFETVQAD</sequence>
<dbReference type="InterPro" id="IPR036148">
    <property type="entry name" value="MmgE/PrpD_sf"/>
</dbReference>
<evidence type="ECO:0000313" key="5">
    <source>
        <dbReference type="Proteomes" id="UP000469385"/>
    </source>
</evidence>
<comment type="similarity">
    <text evidence="1">Belongs to the PrpD family.</text>
</comment>
<evidence type="ECO:0000313" key="4">
    <source>
        <dbReference type="EMBL" id="MVQ30002.1"/>
    </source>
</evidence>
<comment type="caution">
    <text evidence="4">The sequence shown here is derived from an EMBL/GenBank/DDBJ whole genome shotgun (WGS) entry which is preliminary data.</text>
</comment>
<accession>A0A6N8ITF7</accession>
<dbReference type="InterPro" id="IPR005656">
    <property type="entry name" value="MmgE_PrpD"/>
</dbReference>
<dbReference type="InterPro" id="IPR042188">
    <property type="entry name" value="MmgE/PrpD_sf_2"/>
</dbReference>
<name>A0A6N8ITF7_9BURK</name>
<dbReference type="Pfam" id="PF03972">
    <property type="entry name" value="MmgE_PrpD_N"/>
    <property type="match status" value="1"/>
</dbReference>
<dbReference type="Gene3D" id="3.30.1330.120">
    <property type="entry name" value="2-methylcitrate dehydratase PrpD"/>
    <property type="match status" value="1"/>
</dbReference>
<evidence type="ECO:0000259" key="2">
    <source>
        <dbReference type="Pfam" id="PF03972"/>
    </source>
</evidence>
<proteinExistence type="inferred from homology"/>
<dbReference type="PANTHER" id="PTHR16943">
    <property type="entry name" value="2-METHYLCITRATE DEHYDRATASE-RELATED"/>
    <property type="match status" value="1"/>
</dbReference>
<dbReference type="Gene3D" id="1.10.4100.10">
    <property type="entry name" value="2-methylcitrate dehydratase PrpD"/>
    <property type="match status" value="1"/>
</dbReference>
<dbReference type="InterPro" id="IPR042183">
    <property type="entry name" value="MmgE/PrpD_sf_1"/>
</dbReference>
<reference evidence="4 5" key="1">
    <citation type="submission" date="2019-12" db="EMBL/GenBank/DDBJ databases">
        <authorList>
            <person name="Huq M.A."/>
        </authorList>
    </citation>
    <scope>NUCLEOTIDE SEQUENCE [LARGE SCALE GENOMIC DNA]</scope>
    <source>
        <strain evidence="4 5">MAH-25</strain>
    </source>
</reference>
<keyword evidence="5" id="KW-1185">Reference proteome</keyword>
<dbReference type="InterPro" id="IPR045337">
    <property type="entry name" value="MmgE_PrpD_C"/>
</dbReference>
<dbReference type="RefSeq" id="WP_157397940.1">
    <property type="nucleotide sequence ID" value="NZ_WSEL01000003.1"/>
</dbReference>
<protein>
    <submittedName>
        <fullName evidence="4">MmgE/PrpD family protein</fullName>
    </submittedName>
</protein>
<dbReference type="EMBL" id="WSEL01000003">
    <property type="protein sequence ID" value="MVQ30002.1"/>
    <property type="molecule type" value="Genomic_DNA"/>
</dbReference>
<evidence type="ECO:0000256" key="1">
    <source>
        <dbReference type="ARBA" id="ARBA00006174"/>
    </source>
</evidence>
<dbReference type="InterPro" id="IPR045336">
    <property type="entry name" value="MmgE_PrpD_N"/>
</dbReference>
<gene>
    <name evidence="4" type="ORF">GON04_11115</name>
</gene>
<dbReference type="GO" id="GO:0016829">
    <property type="term" value="F:lyase activity"/>
    <property type="evidence" value="ECO:0007669"/>
    <property type="project" value="InterPro"/>
</dbReference>